<evidence type="ECO:0000313" key="12">
    <source>
        <dbReference type="EMBL" id="KAK4147702.1"/>
    </source>
</evidence>
<dbReference type="PANTHER" id="PTHR42790">
    <property type="entry name" value="AMINOTRANSFERASE"/>
    <property type="match status" value="1"/>
</dbReference>
<dbReference type="GO" id="GO:0008793">
    <property type="term" value="F:aromatic-amino-acid transaminase activity"/>
    <property type="evidence" value="ECO:0007669"/>
    <property type="project" value="TreeGrafter"/>
</dbReference>
<evidence type="ECO:0000256" key="8">
    <source>
        <dbReference type="ARBA" id="ARBA00051993"/>
    </source>
</evidence>
<dbReference type="CDD" id="cd00609">
    <property type="entry name" value="AAT_like"/>
    <property type="match status" value="1"/>
</dbReference>
<dbReference type="SUPFAM" id="SSF53383">
    <property type="entry name" value="PLP-dependent transferases"/>
    <property type="match status" value="1"/>
</dbReference>
<protein>
    <recommendedName>
        <fullName evidence="9">aromatic-amino-acid transaminase</fullName>
        <ecNumber evidence="9">2.6.1.57</ecNumber>
    </recommendedName>
</protein>
<reference evidence="12" key="2">
    <citation type="submission" date="2023-05" db="EMBL/GenBank/DDBJ databases">
        <authorList>
            <consortium name="Lawrence Berkeley National Laboratory"/>
            <person name="Steindorff A."/>
            <person name="Hensen N."/>
            <person name="Bonometti L."/>
            <person name="Westerberg I."/>
            <person name="Brannstrom I.O."/>
            <person name="Guillou S."/>
            <person name="Cros-Aarteil S."/>
            <person name="Calhoun S."/>
            <person name="Haridas S."/>
            <person name="Kuo A."/>
            <person name="Mondo S."/>
            <person name="Pangilinan J."/>
            <person name="Riley R."/>
            <person name="Labutti K."/>
            <person name="Andreopoulos B."/>
            <person name="Lipzen A."/>
            <person name="Chen C."/>
            <person name="Yanf M."/>
            <person name="Daum C."/>
            <person name="Ng V."/>
            <person name="Clum A."/>
            <person name="Ohm R."/>
            <person name="Martin F."/>
            <person name="Silar P."/>
            <person name="Natvig D."/>
            <person name="Lalanne C."/>
            <person name="Gautier V."/>
            <person name="Ament-Velasquez S.L."/>
            <person name="Kruys A."/>
            <person name="Hutchinson M.I."/>
            <person name="Powell A.J."/>
            <person name="Barry K."/>
            <person name="Miller A.N."/>
            <person name="Grigoriev I.V."/>
            <person name="Debuchy R."/>
            <person name="Gladieux P."/>
            <person name="Thoren M.H."/>
            <person name="Johannesson H."/>
        </authorList>
    </citation>
    <scope>NUCLEOTIDE SEQUENCE</scope>
    <source>
        <strain evidence="12">CBS 141.50</strain>
    </source>
</reference>
<evidence type="ECO:0000256" key="10">
    <source>
        <dbReference type="SAM" id="MobiDB-lite"/>
    </source>
</evidence>
<accession>A0AAN6VAG5</accession>
<evidence type="ECO:0000256" key="7">
    <source>
        <dbReference type="ARBA" id="ARBA00022898"/>
    </source>
</evidence>
<dbReference type="GO" id="GO:0009074">
    <property type="term" value="P:aromatic amino acid family catabolic process"/>
    <property type="evidence" value="ECO:0007669"/>
    <property type="project" value="TreeGrafter"/>
</dbReference>
<dbReference type="GeneID" id="87815661"/>
<dbReference type="EMBL" id="MU853555">
    <property type="protein sequence ID" value="KAK4147702.1"/>
    <property type="molecule type" value="Genomic_DNA"/>
</dbReference>
<comment type="subcellular location">
    <subcellularLocation>
        <location evidence="2">Cytoplasm</location>
    </subcellularLocation>
</comment>
<name>A0AAN6VAG5_9PEZI</name>
<evidence type="ECO:0000256" key="1">
    <source>
        <dbReference type="ARBA" id="ARBA00001933"/>
    </source>
</evidence>
<proteinExistence type="inferred from homology"/>
<evidence type="ECO:0000256" key="2">
    <source>
        <dbReference type="ARBA" id="ARBA00004496"/>
    </source>
</evidence>
<dbReference type="InterPro" id="IPR050859">
    <property type="entry name" value="Class-I_PLP-dep_aminotransf"/>
</dbReference>
<dbReference type="GO" id="GO:0047536">
    <property type="term" value="F:2-aminoadipate transaminase activity"/>
    <property type="evidence" value="ECO:0007669"/>
    <property type="project" value="TreeGrafter"/>
</dbReference>
<dbReference type="EC" id="2.6.1.57" evidence="9"/>
<dbReference type="FunFam" id="3.40.640.10:FF:000074">
    <property type="entry name" value="Aromatic amino acid aminotransferase"/>
    <property type="match status" value="1"/>
</dbReference>
<dbReference type="GO" id="GO:0006571">
    <property type="term" value="P:tyrosine biosynthetic process"/>
    <property type="evidence" value="ECO:0007669"/>
    <property type="project" value="TreeGrafter"/>
</dbReference>
<evidence type="ECO:0000313" key="13">
    <source>
        <dbReference type="Proteomes" id="UP001302676"/>
    </source>
</evidence>
<comment type="catalytic activity">
    <reaction evidence="8">
        <text>an aromatic L-alpha-amino acid + 2-oxoglutarate = an aromatic oxo-acid + L-glutamate</text>
        <dbReference type="Rhea" id="RHEA:17533"/>
        <dbReference type="ChEBI" id="CHEBI:16810"/>
        <dbReference type="ChEBI" id="CHEBI:29985"/>
        <dbReference type="ChEBI" id="CHEBI:73309"/>
        <dbReference type="ChEBI" id="CHEBI:84824"/>
        <dbReference type="EC" id="2.6.1.57"/>
    </reaction>
</comment>
<dbReference type="Gene3D" id="3.40.640.10">
    <property type="entry name" value="Type I PLP-dependent aspartate aminotransferase-like (Major domain)"/>
    <property type="match status" value="1"/>
</dbReference>
<evidence type="ECO:0000256" key="9">
    <source>
        <dbReference type="ARBA" id="ARBA00067014"/>
    </source>
</evidence>
<dbReference type="InterPro" id="IPR015421">
    <property type="entry name" value="PyrdxlP-dep_Trfase_major"/>
</dbReference>
<dbReference type="GO" id="GO:0005737">
    <property type="term" value="C:cytoplasm"/>
    <property type="evidence" value="ECO:0007669"/>
    <property type="project" value="UniProtKB-SubCell"/>
</dbReference>
<comment type="caution">
    <text evidence="12">The sequence shown here is derived from an EMBL/GenBank/DDBJ whole genome shotgun (WGS) entry which is preliminary data.</text>
</comment>
<evidence type="ECO:0000256" key="6">
    <source>
        <dbReference type="ARBA" id="ARBA00022679"/>
    </source>
</evidence>
<dbReference type="InterPro" id="IPR004839">
    <property type="entry name" value="Aminotransferase_I/II_large"/>
</dbReference>
<dbReference type="GO" id="GO:0019878">
    <property type="term" value="P:lysine biosynthetic process via aminoadipic acid"/>
    <property type="evidence" value="ECO:0007669"/>
    <property type="project" value="TreeGrafter"/>
</dbReference>
<comment type="similarity">
    <text evidence="3">Belongs to the class-I pyridoxal-phosphate-dependent aminotransferase family.</text>
</comment>
<dbReference type="GO" id="GO:0030170">
    <property type="term" value="F:pyridoxal phosphate binding"/>
    <property type="evidence" value="ECO:0007669"/>
    <property type="project" value="InterPro"/>
</dbReference>
<dbReference type="Proteomes" id="UP001302676">
    <property type="component" value="Unassembled WGS sequence"/>
</dbReference>
<feature type="region of interest" description="Disordered" evidence="10">
    <location>
        <begin position="1"/>
        <end position="25"/>
    </location>
</feature>
<dbReference type="PANTHER" id="PTHR42790:SF21">
    <property type="entry name" value="AROMATIC_AMINOADIPATE AMINOTRANSFERASE 1"/>
    <property type="match status" value="1"/>
</dbReference>
<keyword evidence="6 12" id="KW-0808">Transferase</keyword>
<dbReference type="Pfam" id="PF00155">
    <property type="entry name" value="Aminotran_1_2"/>
    <property type="match status" value="1"/>
</dbReference>
<organism evidence="12 13">
    <name type="scientific">Dichotomopilus funicola</name>
    <dbReference type="NCBI Taxonomy" id="1934379"/>
    <lineage>
        <taxon>Eukaryota</taxon>
        <taxon>Fungi</taxon>
        <taxon>Dikarya</taxon>
        <taxon>Ascomycota</taxon>
        <taxon>Pezizomycotina</taxon>
        <taxon>Sordariomycetes</taxon>
        <taxon>Sordariomycetidae</taxon>
        <taxon>Sordariales</taxon>
        <taxon>Chaetomiaceae</taxon>
        <taxon>Dichotomopilus</taxon>
    </lineage>
</organism>
<evidence type="ECO:0000259" key="11">
    <source>
        <dbReference type="Pfam" id="PF00155"/>
    </source>
</evidence>
<keyword evidence="7" id="KW-0663">Pyridoxal phosphate</keyword>
<evidence type="ECO:0000256" key="3">
    <source>
        <dbReference type="ARBA" id="ARBA00007441"/>
    </source>
</evidence>
<keyword evidence="5" id="KW-0032">Aminotransferase</keyword>
<keyword evidence="4" id="KW-0963">Cytoplasm</keyword>
<sequence>MRSVIRTGALRDGPPSTTTAPAYSGIKNIPRTYTTAQPHHSSLNSSPAFHSKAADCSPESLATLANHAEAEPPSVALPVRHGERITIADIKERRAKAGRLVAPTAAYSDADMFKGPTTGKPKAKRWDHHLTHESTLRHPCKLKQAAKHLNNPGLISLGGGLPCPEYFPISSLTLHVPAPPDFSEAATLAPGGGETLTIGKYDTTLPPPSAGDALHHPEYDLSIALNYGQGNGSAQMTRFVTEHIELLGAPPYADWGVCLTIGSTGALEQILRMLCDGPGRGDCVLTEEFSFSTALETAVPLEVTTVGVRMDSEGLVPEAMDEILSQWDSVAAPGSGGKLAGKRKPHVLYTVPSGQNPTGATQSAARRQAIYAVAQRHDVLIIEDEPYYYLQMQAPGTAPPSTVDEFLKGLVPTYLTLDVDGRVIRMDSFSKVVVPGSRMGWITASAQLVERFTRHAEMANQGPNGFSQVILHKLLDERWGHEGYFGWLMNLRMEYTKRRDVMAAACEEFLPKEVVSWAPPQAGMFQWLKVNHTIHPHASDKTILDIEEEIFNNCIARGVLVARGSWFRAEQDVAPSGLYLRATFAAATPENMREAIRRLGAAIRESFQLYGV</sequence>
<dbReference type="AlphaFoldDB" id="A0AAN6VAG5"/>
<keyword evidence="13" id="KW-1185">Reference proteome</keyword>
<evidence type="ECO:0000256" key="5">
    <source>
        <dbReference type="ARBA" id="ARBA00022576"/>
    </source>
</evidence>
<gene>
    <name evidence="12" type="ORF">C8A04DRAFT_24250</name>
</gene>
<dbReference type="InterPro" id="IPR015424">
    <property type="entry name" value="PyrdxlP-dep_Trfase"/>
</dbReference>
<feature type="domain" description="Aminotransferase class I/classII large" evidence="11">
    <location>
        <begin position="206"/>
        <end position="599"/>
    </location>
</feature>
<dbReference type="RefSeq" id="XP_062641073.1">
    <property type="nucleotide sequence ID" value="XM_062779048.1"/>
</dbReference>
<comment type="cofactor">
    <cofactor evidence="1">
        <name>pyridoxal 5'-phosphate</name>
        <dbReference type="ChEBI" id="CHEBI:597326"/>
    </cofactor>
</comment>
<evidence type="ECO:0000256" key="4">
    <source>
        <dbReference type="ARBA" id="ARBA00022490"/>
    </source>
</evidence>
<reference evidence="12" key="1">
    <citation type="journal article" date="2023" name="Mol. Phylogenet. Evol.">
        <title>Genome-scale phylogeny and comparative genomics of the fungal order Sordariales.</title>
        <authorList>
            <person name="Hensen N."/>
            <person name="Bonometti L."/>
            <person name="Westerberg I."/>
            <person name="Brannstrom I.O."/>
            <person name="Guillou S."/>
            <person name="Cros-Aarteil S."/>
            <person name="Calhoun S."/>
            <person name="Haridas S."/>
            <person name="Kuo A."/>
            <person name="Mondo S."/>
            <person name="Pangilinan J."/>
            <person name="Riley R."/>
            <person name="LaButti K."/>
            <person name="Andreopoulos B."/>
            <person name="Lipzen A."/>
            <person name="Chen C."/>
            <person name="Yan M."/>
            <person name="Daum C."/>
            <person name="Ng V."/>
            <person name="Clum A."/>
            <person name="Steindorff A."/>
            <person name="Ohm R.A."/>
            <person name="Martin F."/>
            <person name="Silar P."/>
            <person name="Natvig D.O."/>
            <person name="Lalanne C."/>
            <person name="Gautier V."/>
            <person name="Ament-Velasquez S.L."/>
            <person name="Kruys A."/>
            <person name="Hutchinson M.I."/>
            <person name="Powell A.J."/>
            <person name="Barry K."/>
            <person name="Miller A.N."/>
            <person name="Grigoriev I.V."/>
            <person name="Debuchy R."/>
            <person name="Gladieux P."/>
            <person name="Hiltunen Thoren M."/>
            <person name="Johannesson H."/>
        </authorList>
    </citation>
    <scope>NUCLEOTIDE SEQUENCE</scope>
    <source>
        <strain evidence="12">CBS 141.50</strain>
    </source>
</reference>